<accession>A0ABU6Q8B3</accession>
<organism evidence="3 4">
    <name type="scientific">Stylosanthes scabra</name>
    <dbReference type="NCBI Taxonomy" id="79078"/>
    <lineage>
        <taxon>Eukaryota</taxon>
        <taxon>Viridiplantae</taxon>
        <taxon>Streptophyta</taxon>
        <taxon>Embryophyta</taxon>
        <taxon>Tracheophyta</taxon>
        <taxon>Spermatophyta</taxon>
        <taxon>Magnoliopsida</taxon>
        <taxon>eudicotyledons</taxon>
        <taxon>Gunneridae</taxon>
        <taxon>Pentapetalae</taxon>
        <taxon>rosids</taxon>
        <taxon>fabids</taxon>
        <taxon>Fabales</taxon>
        <taxon>Fabaceae</taxon>
        <taxon>Papilionoideae</taxon>
        <taxon>50 kb inversion clade</taxon>
        <taxon>dalbergioids sensu lato</taxon>
        <taxon>Dalbergieae</taxon>
        <taxon>Pterocarpus clade</taxon>
        <taxon>Stylosanthes</taxon>
    </lineage>
</organism>
<evidence type="ECO:0000313" key="3">
    <source>
        <dbReference type="EMBL" id="MED6108092.1"/>
    </source>
</evidence>
<comment type="caution">
    <text evidence="3">The sequence shown here is derived from an EMBL/GenBank/DDBJ whole genome shotgun (WGS) entry which is preliminary data.</text>
</comment>
<dbReference type="EMBL" id="JASCZI010000064">
    <property type="protein sequence ID" value="MED6108092.1"/>
    <property type="molecule type" value="Genomic_DNA"/>
</dbReference>
<name>A0ABU6Q8B3_9FABA</name>
<dbReference type="Proteomes" id="UP001341840">
    <property type="component" value="Unassembled WGS sequence"/>
</dbReference>
<reference evidence="3 4" key="1">
    <citation type="journal article" date="2023" name="Plants (Basel)">
        <title>Bridging the Gap: Combining Genomics and Transcriptomics Approaches to Understand Stylosanthes scabra, an Orphan Legume from the Brazilian Caatinga.</title>
        <authorList>
            <person name="Ferreira-Neto J.R.C."/>
            <person name="da Silva M.D."/>
            <person name="Binneck E."/>
            <person name="de Melo N.F."/>
            <person name="da Silva R.H."/>
            <person name="de Melo A.L.T.M."/>
            <person name="Pandolfi V."/>
            <person name="Bustamante F.O."/>
            <person name="Brasileiro-Vidal A.C."/>
            <person name="Benko-Iseppon A.M."/>
        </authorList>
    </citation>
    <scope>NUCLEOTIDE SEQUENCE [LARGE SCALE GENOMIC DNA]</scope>
    <source>
        <tissue evidence="3">Leaves</tissue>
    </source>
</reference>
<feature type="region of interest" description="Disordered" evidence="1">
    <location>
        <begin position="1"/>
        <end position="33"/>
    </location>
</feature>
<dbReference type="InterPro" id="IPR046796">
    <property type="entry name" value="Transposase_32_dom"/>
</dbReference>
<feature type="region of interest" description="Disordered" evidence="1">
    <location>
        <begin position="388"/>
        <end position="420"/>
    </location>
</feature>
<keyword evidence="4" id="KW-1185">Reference proteome</keyword>
<gene>
    <name evidence="3" type="ORF">PIB30_020187</name>
</gene>
<evidence type="ECO:0000313" key="4">
    <source>
        <dbReference type="Proteomes" id="UP001341840"/>
    </source>
</evidence>
<dbReference type="Pfam" id="PF20167">
    <property type="entry name" value="Transposase_32"/>
    <property type="match status" value="1"/>
</dbReference>
<feature type="compositionally biased region" description="Polar residues" evidence="1">
    <location>
        <begin position="408"/>
        <end position="420"/>
    </location>
</feature>
<proteinExistence type="predicted"/>
<evidence type="ECO:0000259" key="2">
    <source>
        <dbReference type="Pfam" id="PF20167"/>
    </source>
</evidence>
<protein>
    <recommendedName>
        <fullName evidence="2">Putative plant transposon protein domain-containing protein</fullName>
    </recommendedName>
</protein>
<feature type="domain" description="Putative plant transposon protein" evidence="2">
    <location>
        <begin position="236"/>
        <end position="367"/>
    </location>
</feature>
<evidence type="ECO:0000256" key="1">
    <source>
        <dbReference type="SAM" id="MobiDB-lite"/>
    </source>
</evidence>
<sequence length="434" mass="50069">MEGQGSKEARRRRRVTKEGDGAGEGSAKMVSSCHSRAFSKSVESIRRCRIGYDPIRKGEGSDKGFVVDHPPYHLFYPSCDGAATHPSSPARSLADSSLPPTRRQPFVPRRLSQINAAAPQLSSPHHTSSQLVAFAHCLLPPLIYPQSDRIRYNGKNCRYRIRSDSTKYVWIGYENRLYPIRSVCSPISDPNSEPPKFCNARSQRYYDKLLERKVHSERKLDIPDHLKDFVEDFINHYQWQFLYNEPVEINETLLREFYGNYHAADLQTIFLRQHDIDISEKAIADYMKIQVVPKTKEVYEKAISDKDMGRLNWEKILKRIVTHVANYVMPSTHELSITANVAILIWLILERKTVNLPPLIRNSIFKVRVPWESQDVIYRVPNNKRSLPHGNWYKGDKAQKRKRKRSGAGTSTDPLPHLNNRNISISLPKWLPRS</sequence>